<evidence type="ECO:0000256" key="1">
    <source>
        <dbReference type="ARBA" id="ARBA00004196"/>
    </source>
</evidence>
<dbReference type="Proteomes" id="UP001501371">
    <property type="component" value="Unassembled WGS sequence"/>
</dbReference>
<gene>
    <name evidence="8" type="ORF">GCM10009654_44740</name>
</gene>
<evidence type="ECO:0000313" key="8">
    <source>
        <dbReference type="EMBL" id="GAA1182509.1"/>
    </source>
</evidence>
<evidence type="ECO:0000256" key="3">
    <source>
        <dbReference type="ARBA" id="ARBA00022448"/>
    </source>
</evidence>
<evidence type="ECO:0000256" key="4">
    <source>
        <dbReference type="ARBA" id="ARBA00022729"/>
    </source>
</evidence>
<feature type="domain" description="Fe/B12 periplasmic-binding" evidence="7">
    <location>
        <begin position="69"/>
        <end position="332"/>
    </location>
</feature>
<dbReference type="RefSeq" id="WP_344279561.1">
    <property type="nucleotide sequence ID" value="NZ_BAAAKV010000042.1"/>
</dbReference>
<feature type="chain" id="PRO_5046136832" evidence="6">
    <location>
        <begin position="20"/>
        <end position="334"/>
    </location>
</feature>
<dbReference type="PANTHER" id="PTHR30532">
    <property type="entry name" value="IRON III DICITRATE-BINDING PERIPLASMIC PROTEIN"/>
    <property type="match status" value="1"/>
</dbReference>
<dbReference type="CDD" id="cd01146">
    <property type="entry name" value="FhuD"/>
    <property type="match status" value="1"/>
</dbReference>
<reference evidence="8 9" key="1">
    <citation type="journal article" date="2019" name="Int. J. Syst. Evol. Microbiol.">
        <title>The Global Catalogue of Microorganisms (GCM) 10K type strain sequencing project: providing services to taxonomists for standard genome sequencing and annotation.</title>
        <authorList>
            <consortium name="The Broad Institute Genomics Platform"/>
            <consortium name="The Broad Institute Genome Sequencing Center for Infectious Disease"/>
            <person name="Wu L."/>
            <person name="Ma J."/>
        </authorList>
    </citation>
    <scope>NUCLEOTIDE SEQUENCE [LARGE SCALE GENOMIC DNA]</scope>
    <source>
        <strain evidence="8 9">JCM 12696</strain>
    </source>
</reference>
<accession>A0ABN1V240</accession>
<keyword evidence="4 6" id="KW-0732">Signal</keyword>
<dbReference type="InterPro" id="IPR051313">
    <property type="entry name" value="Bact_iron-sidero_bind"/>
</dbReference>
<evidence type="ECO:0000313" key="9">
    <source>
        <dbReference type="Proteomes" id="UP001501371"/>
    </source>
</evidence>
<dbReference type="InterPro" id="IPR002491">
    <property type="entry name" value="ABC_transptr_periplasmic_BD"/>
</dbReference>
<dbReference type="Gene3D" id="3.40.50.1980">
    <property type="entry name" value="Nitrogenase molybdenum iron protein domain"/>
    <property type="match status" value="2"/>
</dbReference>
<feature type="signal peptide" evidence="6">
    <location>
        <begin position="1"/>
        <end position="19"/>
    </location>
</feature>
<organism evidence="8 9">
    <name type="scientific">Streptomyces hebeiensis</name>
    <dbReference type="NCBI Taxonomy" id="229486"/>
    <lineage>
        <taxon>Bacteria</taxon>
        <taxon>Bacillati</taxon>
        <taxon>Actinomycetota</taxon>
        <taxon>Actinomycetes</taxon>
        <taxon>Kitasatosporales</taxon>
        <taxon>Streptomycetaceae</taxon>
        <taxon>Streptomyces</taxon>
    </lineage>
</organism>
<evidence type="ECO:0000256" key="5">
    <source>
        <dbReference type="SAM" id="MobiDB-lite"/>
    </source>
</evidence>
<dbReference type="SUPFAM" id="SSF53807">
    <property type="entry name" value="Helical backbone' metal receptor"/>
    <property type="match status" value="1"/>
</dbReference>
<evidence type="ECO:0000256" key="2">
    <source>
        <dbReference type="ARBA" id="ARBA00008814"/>
    </source>
</evidence>
<dbReference type="PANTHER" id="PTHR30532:SF21">
    <property type="entry name" value="SIDEROPHORE-BINDING LIPOPROTEIN YFIY-RELATED"/>
    <property type="match status" value="1"/>
</dbReference>
<evidence type="ECO:0000259" key="7">
    <source>
        <dbReference type="PROSITE" id="PS50983"/>
    </source>
</evidence>
<feature type="region of interest" description="Disordered" evidence="5">
    <location>
        <begin position="28"/>
        <end position="51"/>
    </location>
</feature>
<dbReference type="EMBL" id="BAAAKV010000042">
    <property type="protein sequence ID" value="GAA1182509.1"/>
    <property type="molecule type" value="Genomic_DNA"/>
</dbReference>
<proteinExistence type="inferred from homology"/>
<keyword evidence="3" id="KW-0813">Transport</keyword>
<keyword evidence="9" id="KW-1185">Reference proteome</keyword>
<comment type="subcellular location">
    <subcellularLocation>
        <location evidence="1">Cell envelope</location>
    </subcellularLocation>
</comment>
<dbReference type="Pfam" id="PF01497">
    <property type="entry name" value="Peripla_BP_2"/>
    <property type="match status" value="1"/>
</dbReference>
<dbReference type="PROSITE" id="PS50983">
    <property type="entry name" value="FE_B12_PBP"/>
    <property type="match status" value="1"/>
</dbReference>
<name>A0ABN1V240_9ACTN</name>
<protein>
    <submittedName>
        <fullName evidence="8">Iron-siderophore ABC transporter substrate-binding protein</fullName>
    </submittedName>
</protein>
<evidence type="ECO:0000256" key="6">
    <source>
        <dbReference type="SAM" id="SignalP"/>
    </source>
</evidence>
<dbReference type="PROSITE" id="PS51257">
    <property type="entry name" value="PROKAR_LIPOPROTEIN"/>
    <property type="match status" value="1"/>
</dbReference>
<comment type="similarity">
    <text evidence="2">Belongs to the bacterial solute-binding protein 8 family.</text>
</comment>
<feature type="compositionally biased region" description="Gly residues" evidence="5">
    <location>
        <begin position="30"/>
        <end position="49"/>
    </location>
</feature>
<sequence length="334" mass="35041">MSQTLVRRIAVTAAATAFALSLTSCTGDSDAGGGSGGSGGKDASSGGGAATHTVKTVMGDVKVTDAPERVVVLDTDALDSAVTLGVTPVGATTVADKAPFSTYLPQDELKGVKPVGVIAEPNLEAIAALEPDLILSSKVRDEKNYKSLSAIAPTVFSESTGATWRENFALHADALGRKNEAKKVVADYDAHVKRVTEALGGADKAKRTTFGFVRFVEGADTRIYMNKTFVGSLFKDLGVGRPDNQDAEAFSLDVSPEQIDEANADVLYYSTYGDAKKAQETDIVGGPLWKRLDAVKNGMAFKVDDNLWMLGIGYTGAGQVLDAIEKSYTSAAEQ</sequence>
<comment type="caution">
    <text evidence="8">The sequence shown here is derived from an EMBL/GenBank/DDBJ whole genome shotgun (WGS) entry which is preliminary data.</text>
</comment>